<dbReference type="PROSITE" id="PS50113">
    <property type="entry name" value="PAC"/>
    <property type="match status" value="1"/>
</dbReference>
<dbReference type="EMBL" id="BFAV01000102">
    <property type="protein sequence ID" value="GBF33492.1"/>
    <property type="molecule type" value="Genomic_DNA"/>
</dbReference>
<evidence type="ECO:0000313" key="11">
    <source>
        <dbReference type="EMBL" id="GBF33492.1"/>
    </source>
</evidence>
<comment type="subcellular location">
    <subcellularLocation>
        <location evidence="1">Cell membrane</location>
        <topology evidence="1">Multi-pass membrane protein</topology>
    </subcellularLocation>
</comment>
<dbReference type="NCBIfam" id="TIGR00254">
    <property type="entry name" value="GGDEF"/>
    <property type="match status" value="1"/>
</dbReference>
<dbReference type="SMART" id="SM00471">
    <property type="entry name" value="HDc"/>
    <property type="match status" value="1"/>
</dbReference>
<feature type="domain" description="PAS" evidence="7">
    <location>
        <begin position="269"/>
        <end position="342"/>
    </location>
</feature>
<protein>
    <submittedName>
        <fullName evidence="11">Adenylate/guanylate cyclase</fullName>
    </submittedName>
</protein>
<dbReference type="SMART" id="SM01049">
    <property type="entry name" value="Cache_2"/>
    <property type="match status" value="1"/>
</dbReference>
<proteinExistence type="predicted"/>
<dbReference type="Gene3D" id="3.30.70.270">
    <property type="match status" value="1"/>
</dbReference>
<dbReference type="Pfam" id="PF17200">
    <property type="entry name" value="sCache_2"/>
    <property type="match status" value="1"/>
</dbReference>
<dbReference type="SMART" id="SM00267">
    <property type="entry name" value="GGDEF"/>
    <property type="match status" value="1"/>
</dbReference>
<evidence type="ECO:0000256" key="5">
    <source>
        <dbReference type="ARBA" id="ARBA00023136"/>
    </source>
</evidence>
<feature type="domain" description="GGDEF" evidence="9">
    <location>
        <begin position="428"/>
        <end position="561"/>
    </location>
</feature>
<sequence>MINSLMIKRQLNKDRRIKDGEKLDKITETGLKSNKIKIILLCTLIIIMAVIVFLHKISSEFYQIMQQQREAELTRLVDIAYNAISPVIEMVEAGQLTKEEAGNRIRAMVRRMTYNDKFGSNYIFMSSYDGTMLVQPFEPEKEGTNQWNLRDARGKYIIRELVEAAKQNPDGSFVEYYYYPPGKQGLEEKLSYVKGLPAIQAYIGTGMYLDSGYAALKSLLKWQRSGLIVCGSVLLLLLTFYIRELIAGKQMLLAEIKHRRLAEHSLWQEKELLSVTLKSIGDGVIAVDKNSRIMLINRVGAELTGWQPEEAEGKPLSRVFNIINEETDEPCENPAARVLDTGTILGLANHTALISREGQKYSIADSAAPIKDDNGELFGVVVAFRDVTEEKKKENEIIRLSYRDSLTGLHNRRYFEEMLGRLDSIDNLPVSVIVGDVNGLKMTNDIFGHESGDVLLRKLAGILVESCRKEDIIARWGGDEFIILLPKTGIKEAEKICERIKKKCDESRECPMQVSISLGYAVKENKDDSIWQVQKEAEDWMYRNKLLKSKSFRNTVIASLKATLFEKSLETEEHAERLKLMGIKLGQAMGLSSLHLDELELLAMLHDIGKIAIKETILSKPGKLSETEWEEMKKHSEIGYRIAQATPELSRIADYILCHHEWWNGKGYPQGLKGVEIPLLSRILSIVDAYDAMTSNRVYRKAMSREAAAEELKKFTGIQFDPELVKVFIDLIYEQVDE</sequence>
<dbReference type="CDD" id="cd01949">
    <property type="entry name" value="GGDEF"/>
    <property type="match status" value="1"/>
</dbReference>
<dbReference type="SUPFAM" id="SSF55785">
    <property type="entry name" value="PYP-like sensor domain (PAS domain)"/>
    <property type="match status" value="1"/>
</dbReference>
<dbReference type="GO" id="GO:0005886">
    <property type="term" value="C:plasma membrane"/>
    <property type="evidence" value="ECO:0007669"/>
    <property type="project" value="UniProtKB-SubCell"/>
</dbReference>
<dbReference type="InterPro" id="IPR029787">
    <property type="entry name" value="Nucleotide_cyclase"/>
</dbReference>
<dbReference type="InterPro" id="IPR000014">
    <property type="entry name" value="PAS"/>
</dbReference>
<evidence type="ECO:0000259" key="7">
    <source>
        <dbReference type="PROSITE" id="PS50112"/>
    </source>
</evidence>
<reference evidence="12" key="1">
    <citation type="submission" date="2018-02" db="EMBL/GenBank/DDBJ databases">
        <title>Genome sequence of Desulfocucumis palustris strain NAW-5.</title>
        <authorList>
            <person name="Watanabe M."/>
            <person name="Kojima H."/>
            <person name="Fukui M."/>
        </authorList>
    </citation>
    <scope>NUCLEOTIDE SEQUENCE [LARGE SCALE GENOMIC DNA]</scope>
    <source>
        <strain evidence="12">NAW-5</strain>
    </source>
</reference>
<dbReference type="InterPro" id="IPR003607">
    <property type="entry name" value="HD/PDEase_dom"/>
</dbReference>
<evidence type="ECO:0000256" key="4">
    <source>
        <dbReference type="ARBA" id="ARBA00022989"/>
    </source>
</evidence>
<dbReference type="CDD" id="cd00130">
    <property type="entry name" value="PAS"/>
    <property type="match status" value="1"/>
</dbReference>
<dbReference type="SUPFAM" id="SSF55073">
    <property type="entry name" value="Nucleotide cyclase"/>
    <property type="match status" value="1"/>
</dbReference>
<feature type="domain" description="HD-GYP" evidence="10">
    <location>
        <begin position="549"/>
        <end position="738"/>
    </location>
</feature>
<organism evidence="11 12">
    <name type="scientific">Desulfocucumis palustris</name>
    <dbReference type="NCBI Taxonomy" id="1898651"/>
    <lineage>
        <taxon>Bacteria</taxon>
        <taxon>Bacillati</taxon>
        <taxon>Bacillota</taxon>
        <taxon>Clostridia</taxon>
        <taxon>Eubacteriales</taxon>
        <taxon>Desulfocucumaceae</taxon>
        <taxon>Desulfocucumis</taxon>
    </lineage>
</organism>
<dbReference type="Gene3D" id="3.30.450.20">
    <property type="entry name" value="PAS domain"/>
    <property type="match status" value="2"/>
</dbReference>
<dbReference type="Pfam" id="PF13487">
    <property type="entry name" value="HD_5"/>
    <property type="match status" value="1"/>
</dbReference>
<dbReference type="Pfam" id="PF08448">
    <property type="entry name" value="PAS_4"/>
    <property type="match status" value="1"/>
</dbReference>
<evidence type="ECO:0000259" key="9">
    <source>
        <dbReference type="PROSITE" id="PS50887"/>
    </source>
</evidence>
<dbReference type="PROSITE" id="PS50112">
    <property type="entry name" value="PAS"/>
    <property type="match status" value="1"/>
</dbReference>
<dbReference type="InterPro" id="IPR037522">
    <property type="entry name" value="HD_GYP_dom"/>
</dbReference>
<dbReference type="InterPro" id="IPR000700">
    <property type="entry name" value="PAS-assoc_C"/>
</dbReference>
<evidence type="ECO:0000313" key="12">
    <source>
        <dbReference type="Proteomes" id="UP000239549"/>
    </source>
</evidence>
<dbReference type="InterPro" id="IPR013656">
    <property type="entry name" value="PAS_4"/>
</dbReference>
<evidence type="ECO:0000259" key="10">
    <source>
        <dbReference type="PROSITE" id="PS51832"/>
    </source>
</evidence>
<dbReference type="SMART" id="SM00091">
    <property type="entry name" value="PAS"/>
    <property type="match status" value="1"/>
</dbReference>
<evidence type="ECO:0000256" key="3">
    <source>
        <dbReference type="ARBA" id="ARBA00022692"/>
    </source>
</evidence>
<dbReference type="Proteomes" id="UP000239549">
    <property type="component" value="Unassembled WGS sequence"/>
</dbReference>
<dbReference type="OrthoDB" id="9798833at2"/>
<dbReference type="PANTHER" id="PTHR43155">
    <property type="entry name" value="CYCLIC DI-GMP PHOSPHODIESTERASE PA4108-RELATED"/>
    <property type="match status" value="1"/>
</dbReference>
<keyword evidence="4 6" id="KW-1133">Transmembrane helix</keyword>
<dbReference type="SUPFAM" id="SSF109604">
    <property type="entry name" value="HD-domain/PDEase-like"/>
    <property type="match status" value="1"/>
</dbReference>
<dbReference type="CDD" id="cd00077">
    <property type="entry name" value="HDc"/>
    <property type="match status" value="1"/>
</dbReference>
<evidence type="ECO:0000256" key="1">
    <source>
        <dbReference type="ARBA" id="ARBA00004651"/>
    </source>
</evidence>
<dbReference type="InterPro" id="IPR033480">
    <property type="entry name" value="sCache_2"/>
</dbReference>
<dbReference type="Gene3D" id="1.10.3210.10">
    <property type="entry name" value="Hypothetical protein af1432"/>
    <property type="match status" value="1"/>
</dbReference>
<keyword evidence="5 6" id="KW-0472">Membrane</keyword>
<keyword evidence="3 6" id="KW-0812">Transmembrane</keyword>
<dbReference type="Pfam" id="PF00990">
    <property type="entry name" value="GGDEF"/>
    <property type="match status" value="1"/>
</dbReference>
<dbReference type="PANTHER" id="PTHR43155:SF2">
    <property type="entry name" value="CYCLIC DI-GMP PHOSPHODIESTERASE PA4108"/>
    <property type="match status" value="1"/>
</dbReference>
<comment type="caution">
    <text evidence="11">The sequence shown here is derived from an EMBL/GenBank/DDBJ whole genome shotgun (WGS) entry which is preliminary data.</text>
</comment>
<dbReference type="InterPro" id="IPR043128">
    <property type="entry name" value="Rev_trsase/Diguanyl_cyclase"/>
</dbReference>
<evidence type="ECO:0000259" key="8">
    <source>
        <dbReference type="PROSITE" id="PS50113"/>
    </source>
</evidence>
<evidence type="ECO:0000256" key="2">
    <source>
        <dbReference type="ARBA" id="ARBA00022475"/>
    </source>
</evidence>
<dbReference type="InterPro" id="IPR000160">
    <property type="entry name" value="GGDEF_dom"/>
</dbReference>
<dbReference type="NCBIfam" id="TIGR00229">
    <property type="entry name" value="sensory_box"/>
    <property type="match status" value="1"/>
</dbReference>
<dbReference type="InterPro" id="IPR035965">
    <property type="entry name" value="PAS-like_dom_sf"/>
</dbReference>
<gene>
    <name evidence="11" type="ORF">DCCM_2594</name>
</gene>
<feature type="domain" description="PAC" evidence="8">
    <location>
        <begin position="347"/>
        <end position="399"/>
    </location>
</feature>
<dbReference type="PROSITE" id="PS50887">
    <property type="entry name" value="GGDEF"/>
    <property type="match status" value="1"/>
</dbReference>
<dbReference type="AlphaFoldDB" id="A0A2L2XBN2"/>
<name>A0A2L2XBN2_9FIRM</name>
<keyword evidence="2" id="KW-1003">Cell membrane</keyword>
<feature type="transmembrane region" description="Helical" evidence="6">
    <location>
        <begin position="38"/>
        <end position="57"/>
    </location>
</feature>
<dbReference type="PROSITE" id="PS51832">
    <property type="entry name" value="HD_GYP"/>
    <property type="match status" value="1"/>
</dbReference>
<keyword evidence="12" id="KW-1185">Reference proteome</keyword>
<evidence type="ECO:0000256" key="6">
    <source>
        <dbReference type="SAM" id="Phobius"/>
    </source>
</evidence>
<accession>A0A2L2XBN2</accession>